<keyword evidence="3" id="KW-0175">Coiled coil</keyword>
<dbReference type="Proteomes" id="UP000619534">
    <property type="component" value="Unassembled WGS sequence"/>
</dbReference>
<dbReference type="InterPro" id="IPR050902">
    <property type="entry name" value="ABC_Transporter_SBP"/>
</dbReference>
<keyword evidence="6" id="KW-0449">Lipoprotein</keyword>
<feature type="compositionally biased region" description="Basic and acidic residues" evidence="4">
    <location>
        <begin position="32"/>
        <end position="47"/>
    </location>
</feature>
<dbReference type="InterPro" id="IPR002491">
    <property type="entry name" value="ABC_transptr_periplasmic_BD"/>
</dbReference>
<dbReference type="Pfam" id="PF01497">
    <property type="entry name" value="Peripla_BP_2"/>
    <property type="match status" value="1"/>
</dbReference>
<evidence type="ECO:0000256" key="3">
    <source>
        <dbReference type="SAM" id="Coils"/>
    </source>
</evidence>
<reference evidence="7" key="1">
    <citation type="journal article" date="2019" name="Int. J. Syst. Evol. Microbiol.">
        <title>The Global Catalogue of Microorganisms (GCM) 10K type strain sequencing project: providing services to taxonomists for standard genome sequencing and annotation.</title>
        <authorList>
            <consortium name="The Broad Institute Genomics Platform"/>
            <consortium name="The Broad Institute Genome Sequencing Center for Infectious Disease"/>
            <person name="Wu L."/>
            <person name="Ma J."/>
        </authorList>
    </citation>
    <scope>NUCLEOTIDE SEQUENCE [LARGE SCALE GENOMIC DNA]</scope>
    <source>
        <strain evidence="7">CCM 7282</strain>
    </source>
</reference>
<protein>
    <submittedName>
        <fullName evidence="6">ABC transporter substrate-binding lipoprotein YvrC</fullName>
    </submittedName>
</protein>
<feature type="domain" description="Fe/B12 periplasmic-binding" evidence="5">
    <location>
        <begin position="77"/>
        <end position="331"/>
    </location>
</feature>
<feature type="region of interest" description="Disordered" evidence="4">
    <location>
        <begin position="29"/>
        <end position="70"/>
    </location>
</feature>
<evidence type="ECO:0000313" key="7">
    <source>
        <dbReference type="Proteomes" id="UP000619534"/>
    </source>
</evidence>
<dbReference type="CDD" id="cd01143">
    <property type="entry name" value="YvrC"/>
    <property type="match status" value="1"/>
</dbReference>
<name>A0ABQ1NI94_9BACI</name>
<feature type="coiled-coil region" evidence="3">
    <location>
        <begin position="185"/>
        <end position="212"/>
    </location>
</feature>
<evidence type="ECO:0000256" key="4">
    <source>
        <dbReference type="SAM" id="MobiDB-lite"/>
    </source>
</evidence>
<proteinExistence type="inferred from homology"/>
<dbReference type="EMBL" id="BMCJ01000001">
    <property type="protein sequence ID" value="GGC75528.1"/>
    <property type="molecule type" value="Genomic_DNA"/>
</dbReference>
<dbReference type="PROSITE" id="PS50983">
    <property type="entry name" value="FE_B12_PBP"/>
    <property type="match status" value="1"/>
</dbReference>
<dbReference type="PROSITE" id="PS51257">
    <property type="entry name" value="PROKAR_LIPOPROTEIN"/>
    <property type="match status" value="1"/>
</dbReference>
<evidence type="ECO:0000313" key="6">
    <source>
        <dbReference type="EMBL" id="GGC75528.1"/>
    </source>
</evidence>
<dbReference type="PANTHER" id="PTHR30535">
    <property type="entry name" value="VITAMIN B12-BINDING PROTEIN"/>
    <property type="match status" value="1"/>
</dbReference>
<accession>A0ABQ1NI94</accession>
<dbReference type="InterPro" id="IPR054828">
    <property type="entry name" value="Vit_B12_bind_prot"/>
</dbReference>
<evidence type="ECO:0000259" key="5">
    <source>
        <dbReference type="PROSITE" id="PS50983"/>
    </source>
</evidence>
<comment type="caution">
    <text evidence="6">The sequence shown here is derived from an EMBL/GenBank/DDBJ whole genome shotgun (WGS) entry which is preliminary data.</text>
</comment>
<comment type="similarity">
    <text evidence="1">Belongs to the bacterial solute-binding protein 8 family.</text>
</comment>
<keyword evidence="7" id="KW-1185">Reference proteome</keyword>
<dbReference type="RefSeq" id="WP_062444592.1">
    <property type="nucleotide sequence ID" value="NZ_BMCJ01000001.1"/>
</dbReference>
<organism evidence="6 7">
    <name type="scientific">Thalassobacillus devorans</name>
    <dbReference type="NCBI Taxonomy" id="279813"/>
    <lineage>
        <taxon>Bacteria</taxon>
        <taxon>Bacillati</taxon>
        <taxon>Bacillota</taxon>
        <taxon>Bacilli</taxon>
        <taxon>Bacillales</taxon>
        <taxon>Bacillaceae</taxon>
        <taxon>Thalassobacillus</taxon>
    </lineage>
</organism>
<sequence>MMASKAKISLFSILLAVLLAVLVGCGVTEEGNEGKESTNEPADKSEETQEETSGDSFPMTVEDGSGEQVEIEAEPETIVSVQASNTEIAFALGQGEKMIGVSDYCNYPAETEDIEKVGGQEMNVEKILSLMPDMVLVTTFHHENHAAVLEQFEEAGIDVVVVDDANSFDAVYDNIQLVGKATGSSDEATALIEDMETRLADVKEKAQQVEEKKKVWVEVAPAPDIFTTGSGTFMHEMLEAINAENAAKEEEGWVKFTEEEAVNLDPEVIITTYGYYVDNPENQVLEREGWSEVPAVEDEQVFDVDNDTVTRPGPRLIDGVERLGELIYPEVFSE</sequence>
<dbReference type="PANTHER" id="PTHR30535:SF34">
    <property type="entry name" value="MOLYBDATE-BINDING PROTEIN MOLA"/>
    <property type="match status" value="1"/>
</dbReference>
<dbReference type="SUPFAM" id="SSF53807">
    <property type="entry name" value="Helical backbone' metal receptor"/>
    <property type="match status" value="1"/>
</dbReference>
<evidence type="ECO:0000256" key="1">
    <source>
        <dbReference type="ARBA" id="ARBA00008814"/>
    </source>
</evidence>
<dbReference type="NCBIfam" id="NF038402">
    <property type="entry name" value="TroA_like"/>
    <property type="match status" value="1"/>
</dbReference>
<keyword evidence="2" id="KW-0732">Signal</keyword>
<dbReference type="Gene3D" id="3.40.50.1980">
    <property type="entry name" value="Nitrogenase molybdenum iron protein domain"/>
    <property type="match status" value="2"/>
</dbReference>
<evidence type="ECO:0000256" key="2">
    <source>
        <dbReference type="ARBA" id="ARBA00022729"/>
    </source>
</evidence>
<gene>
    <name evidence="6" type="primary">yvrC</name>
    <name evidence="6" type="ORF">GCM10007216_02600</name>
</gene>